<proteinExistence type="predicted"/>
<gene>
    <name evidence="1" type="ORF">JBS370_LOCUS22628</name>
</gene>
<evidence type="ECO:0000313" key="1">
    <source>
        <dbReference type="EMBL" id="CAF3934229.1"/>
    </source>
</evidence>
<evidence type="ECO:0000313" key="2">
    <source>
        <dbReference type="Proteomes" id="UP000663836"/>
    </source>
</evidence>
<dbReference type="EMBL" id="CAJOBD010003194">
    <property type="protein sequence ID" value="CAF3934229.1"/>
    <property type="molecule type" value="Genomic_DNA"/>
</dbReference>
<dbReference type="Proteomes" id="UP000663836">
    <property type="component" value="Unassembled WGS sequence"/>
</dbReference>
<organism evidence="1 2">
    <name type="scientific">Rotaria sordida</name>
    <dbReference type="NCBI Taxonomy" id="392033"/>
    <lineage>
        <taxon>Eukaryota</taxon>
        <taxon>Metazoa</taxon>
        <taxon>Spiralia</taxon>
        <taxon>Gnathifera</taxon>
        <taxon>Rotifera</taxon>
        <taxon>Eurotatoria</taxon>
        <taxon>Bdelloidea</taxon>
        <taxon>Philodinida</taxon>
        <taxon>Philodinidae</taxon>
        <taxon>Rotaria</taxon>
    </lineage>
</organism>
<comment type="caution">
    <text evidence="1">The sequence shown here is derived from an EMBL/GenBank/DDBJ whole genome shotgun (WGS) entry which is preliminary data.</text>
</comment>
<feature type="non-terminal residue" evidence="1">
    <location>
        <position position="1"/>
    </location>
</feature>
<dbReference type="AlphaFoldDB" id="A0A819JS23"/>
<accession>A0A819JS23</accession>
<name>A0A819JS23_9BILA</name>
<protein>
    <submittedName>
        <fullName evidence="1">Uncharacterized protein</fullName>
    </submittedName>
</protein>
<sequence length="59" mass="6551">FPSNWSDPSCVQEFPTTINFIGTDEGGEYASMKYFNISKPFDNLKLTTMPNSSIPATNV</sequence>
<reference evidence="1" key="1">
    <citation type="submission" date="2021-02" db="EMBL/GenBank/DDBJ databases">
        <authorList>
            <person name="Nowell W R."/>
        </authorList>
    </citation>
    <scope>NUCLEOTIDE SEQUENCE</scope>
</reference>